<comment type="caution">
    <text evidence="6">The sequence shown here is derived from an EMBL/GenBank/DDBJ whole genome shotgun (WGS) entry which is preliminary data.</text>
</comment>
<accession>A0AAW2H6N1</accession>
<evidence type="ECO:0000256" key="4">
    <source>
        <dbReference type="ARBA" id="ARBA00022737"/>
    </source>
</evidence>
<dbReference type="PROSITE" id="PS51147">
    <property type="entry name" value="PFTA"/>
    <property type="match status" value="1"/>
</dbReference>
<keyword evidence="2" id="KW-0637">Prenyltransferase</keyword>
<protein>
    <recommendedName>
        <fullName evidence="7">Geranylgeranyl transferase type II subunit alpha</fullName>
    </recommendedName>
</protein>
<evidence type="ECO:0008006" key="7">
    <source>
        <dbReference type="Google" id="ProtNLM"/>
    </source>
</evidence>
<dbReference type="SUPFAM" id="SSF48439">
    <property type="entry name" value="Protein prenylyltransferase"/>
    <property type="match status" value="1"/>
</dbReference>
<dbReference type="AlphaFoldDB" id="A0AAW2H6N1"/>
<feature type="region of interest" description="Disordered" evidence="5">
    <location>
        <begin position="49"/>
        <end position="70"/>
    </location>
</feature>
<dbReference type="EMBL" id="JARGDH010000036">
    <property type="protein sequence ID" value="KAL0264017.1"/>
    <property type="molecule type" value="Genomic_DNA"/>
</dbReference>
<comment type="similarity">
    <text evidence="1">Belongs to the protein prenyltransferase subunit alpha family.</text>
</comment>
<proteinExistence type="inferred from homology"/>
<dbReference type="PANTHER" id="PTHR11129">
    <property type="entry name" value="PROTEIN FARNESYLTRANSFERASE ALPHA SUBUNIT/RAB GERANYLGERANYL TRANSFERASE ALPHA SUBUNIT"/>
    <property type="match status" value="1"/>
</dbReference>
<dbReference type="InterPro" id="IPR002088">
    <property type="entry name" value="Prenyl_trans_a"/>
</dbReference>
<reference evidence="6" key="1">
    <citation type="journal article" date="2024" name="Gigascience">
        <title>Chromosome-level genome of the poultry shaft louse Menopon gallinae provides insight into the host-switching and adaptive evolution of parasitic lice.</title>
        <authorList>
            <person name="Xu Y."/>
            <person name="Ma L."/>
            <person name="Liu S."/>
            <person name="Liang Y."/>
            <person name="Liu Q."/>
            <person name="He Z."/>
            <person name="Tian L."/>
            <person name="Duan Y."/>
            <person name="Cai W."/>
            <person name="Li H."/>
            <person name="Song F."/>
        </authorList>
    </citation>
    <scope>NUCLEOTIDE SEQUENCE</scope>
    <source>
        <strain evidence="6">Cailab_2023a</strain>
    </source>
</reference>
<evidence type="ECO:0000256" key="5">
    <source>
        <dbReference type="SAM" id="MobiDB-lite"/>
    </source>
</evidence>
<dbReference type="Gene3D" id="1.25.40.120">
    <property type="entry name" value="Protein prenylyltransferase"/>
    <property type="match status" value="1"/>
</dbReference>
<keyword evidence="3" id="KW-0808">Transferase</keyword>
<evidence type="ECO:0000256" key="1">
    <source>
        <dbReference type="ARBA" id="ARBA00006734"/>
    </source>
</evidence>
<keyword evidence="4" id="KW-0677">Repeat</keyword>
<dbReference type="GO" id="GO:0008318">
    <property type="term" value="F:protein prenyltransferase activity"/>
    <property type="evidence" value="ECO:0007669"/>
    <property type="project" value="InterPro"/>
</dbReference>
<evidence type="ECO:0000313" key="6">
    <source>
        <dbReference type="EMBL" id="KAL0264017.1"/>
    </source>
</evidence>
<name>A0AAW2H6N1_9NEOP</name>
<sequence length="816" mass="91537">MVCQCARLCRLPEATLPAAARSSTASHAPGTHQAAVCLEGTWKQRTAPKLRHGAGVRPGSARQRGTARGKASGSFVLRAASPWMDRIDKFLKSRLSKSRRIIRVGDREVEITKEDVKKVRRYMNRECLDSIDLHAPCNTAYSRVPGEAVVKHKRDVSLAMQQRDIRRLQGKRTQAPAAARKVKMPEWPLGECAGGDELANLEGYDPGKHLSEHVFSREALASYYKELELMYTRPREKGKCIIADKFEVSTRYPRREAKILPLGPCSAVHRGWGLVVDEAACRYSVVDTKGGVAARCADGRRVCAAGGSVFALVRGRVVAERLFSGAEAFYSVHTADGAASVHVSRDVQERSEPEDEEVLDFAASSESIALATKRCVVLHSRRTGKTRRFRFNGLQKMVLAGGVLYVLAQNMLYRVDMQSAGKEIVCAGVNAFSAGGVVIAASSESVVVCGRRMYQGSLVRDVQAHRTLPIFCAATAGELRVFCYKMEDCGLKVRLCRRIAGRFSGVMFHERHHWLYAHREGLPRLYEDDAASLTALMEKRGDREALMALVQVVPDDYYAWHVLSECRDTAFLHASERALASNPKSYPAWHHRRLCVQALATDEILRREDRLTRLLISHDPRNFHAWAYRRALGLSTIRDVFNYSCLHDLVVRGQDVDARAVIATDPYFEGGHSLLRFQRENIIHLKVFRTRQSLNFPQPFMGRVILDGEVRDLEHPVLQCWFQRTCAATPRISVGGRVFQTQHVAIDTRFLDDLLRTDPDCALLHLSRLWGATDRAPLVSRLCRLDAHRQTWYRSLGNCSFRLLRLVEVPDAAAAE</sequence>
<organism evidence="6">
    <name type="scientific">Menopon gallinae</name>
    <name type="common">poultry shaft louse</name>
    <dbReference type="NCBI Taxonomy" id="328185"/>
    <lineage>
        <taxon>Eukaryota</taxon>
        <taxon>Metazoa</taxon>
        <taxon>Ecdysozoa</taxon>
        <taxon>Arthropoda</taxon>
        <taxon>Hexapoda</taxon>
        <taxon>Insecta</taxon>
        <taxon>Pterygota</taxon>
        <taxon>Neoptera</taxon>
        <taxon>Paraneoptera</taxon>
        <taxon>Psocodea</taxon>
        <taxon>Troctomorpha</taxon>
        <taxon>Phthiraptera</taxon>
        <taxon>Amblycera</taxon>
        <taxon>Menoponidae</taxon>
        <taxon>Menopon</taxon>
    </lineage>
</organism>
<dbReference type="GO" id="GO:0005737">
    <property type="term" value="C:cytoplasm"/>
    <property type="evidence" value="ECO:0007669"/>
    <property type="project" value="TreeGrafter"/>
</dbReference>
<evidence type="ECO:0000256" key="2">
    <source>
        <dbReference type="ARBA" id="ARBA00022602"/>
    </source>
</evidence>
<evidence type="ECO:0000256" key="3">
    <source>
        <dbReference type="ARBA" id="ARBA00022679"/>
    </source>
</evidence>
<gene>
    <name evidence="6" type="ORF">PYX00_011031</name>
</gene>
<dbReference type="Pfam" id="PF01239">
    <property type="entry name" value="PPTA"/>
    <property type="match status" value="2"/>
</dbReference>